<dbReference type="AlphaFoldDB" id="A0A8J9VGQ9"/>
<name>A0A8J9VGQ9_BRALA</name>
<gene>
    <name evidence="1" type="primary">Hypp891</name>
    <name evidence="1" type="ORF">BLAG_LOCUS2548</name>
</gene>
<organism evidence="1 2">
    <name type="scientific">Branchiostoma lanceolatum</name>
    <name type="common">Common lancelet</name>
    <name type="synonym">Amphioxus lanceolatum</name>
    <dbReference type="NCBI Taxonomy" id="7740"/>
    <lineage>
        <taxon>Eukaryota</taxon>
        <taxon>Metazoa</taxon>
        <taxon>Chordata</taxon>
        <taxon>Cephalochordata</taxon>
        <taxon>Leptocardii</taxon>
        <taxon>Amphioxiformes</taxon>
        <taxon>Branchiostomatidae</taxon>
        <taxon>Branchiostoma</taxon>
    </lineage>
</organism>
<evidence type="ECO:0000313" key="1">
    <source>
        <dbReference type="EMBL" id="CAH1233981.1"/>
    </source>
</evidence>
<sequence length="80" mass="8350">MPPVTAPVMATAGSPVVEKHASCHGYGGESCSEKACLLSWLRWGVLKWKSMPPVMPPVMATAGSPVVKKHASCHGYGGES</sequence>
<dbReference type="Proteomes" id="UP000838412">
    <property type="component" value="Chromosome 1"/>
</dbReference>
<reference evidence="1" key="1">
    <citation type="submission" date="2022-01" db="EMBL/GenBank/DDBJ databases">
        <authorList>
            <person name="Braso-Vives M."/>
        </authorList>
    </citation>
    <scope>NUCLEOTIDE SEQUENCE</scope>
</reference>
<proteinExistence type="predicted"/>
<protein>
    <submittedName>
        <fullName evidence="1">Hypp891 protein</fullName>
    </submittedName>
</protein>
<evidence type="ECO:0000313" key="2">
    <source>
        <dbReference type="Proteomes" id="UP000838412"/>
    </source>
</evidence>
<accession>A0A8J9VGQ9</accession>
<keyword evidence="2" id="KW-1185">Reference proteome</keyword>
<dbReference type="EMBL" id="OV696686">
    <property type="protein sequence ID" value="CAH1233981.1"/>
    <property type="molecule type" value="Genomic_DNA"/>
</dbReference>